<evidence type="ECO:0000256" key="1">
    <source>
        <dbReference type="SAM" id="MobiDB-lite"/>
    </source>
</evidence>
<comment type="caution">
    <text evidence="2">The sequence shown here is derived from an EMBL/GenBank/DDBJ whole genome shotgun (WGS) entry which is preliminary data.</text>
</comment>
<keyword evidence="3" id="KW-1185">Reference proteome</keyword>
<name>A0ABD2L717_9BILA</name>
<evidence type="ECO:0000313" key="3">
    <source>
        <dbReference type="Proteomes" id="UP001620626"/>
    </source>
</evidence>
<gene>
    <name evidence="2" type="ORF">niasHT_017716</name>
</gene>
<reference evidence="2 3" key="1">
    <citation type="submission" date="2024-10" db="EMBL/GenBank/DDBJ databases">
        <authorList>
            <person name="Kim D."/>
        </authorList>
    </citation>
    <scope>NUCLEOTIDE SEQUENCE [LARGE SCALE GENOMIC DNA]</scope>
    <source>
        <strain evidence="2">BH-2024</strain>
    </source>
</reference>
<dbReference type="Proteomes" id="UP001620626">
    <property type="component" value="Unassembled WGS sequence"/>
</dbReference>
<protein>
    <submittedName>
        <fullName evidence="2">Uncharacterized protein</fullName>
    </submittedName>
</protein>
<dbReference type="AlphaFoldDB" id="A0ABD2L717"/>
<accession>A0ABD2L717</accession>
<proteinExistence type="predicted"/>
<evidence type="ECO:0000313" key="2">
    <source>
        <dbReference type="EMBL" id="KAL3110943.1"/>
    </source>
</evidence>
<dbReference type="EMBL" id="JBICBT010000527">
    <property type="protein sequence ID" value="KAL3110943.1"/>
    <property type="molecule type" value="Genomic_DNA"/>
</dbReference>
<feature type="compositionally biased region" description="Basic residues" evidence="1">
    <location>
        <begin position="76"/>
        <end position="87"/>
    </location>
</feature>
<organism evidence="2 3">
    <name type="scientific">Heterodera trifolii</name>
    <dbReference type="NCBI Taxonomy" id="157864"/>
    <lineage>
        <taxon>Eukaryota</taxon>
        <taxon>Metazoa</taxon>
        <taxon>Ecdysozoa</taxon>
        <taxon>Nematoda</taxon>
        <taxon>Chromadorea</taxon>
        <taxon>Rhabditida</taxon>
        <taxon>Tylenchina</taxon>
        <taxon>Tylenchomorpha</taxon>
        <taxon>Tylenchoidea</taxon>
        <taxon>Heteroderidae</taxon>
        <taxon>Heteroderinae</taxon>
        <taxon>Heterodera</taxon>
    </lineage>
</organism>
<sequence length="96" mass="10619">MFGSILLNSALTLQKKTVKCKKKEITEKAIHLLHKHILGSREPHAAGVYRPNDLLVQSDCSEGSSGTNEGICALGKHQRKQQRHRSFCRASPLQTG</sequence>
<feature type="region of interest" description="Disordered" evidence="1">
    <location>
        <begin position="76"/>
        <end position="96"/>
    </location>
</feature>